<evidence type="ECO:0000313" key="3">
    <source>
        <dbReference type="EMBL" id="KAF5255774.1"/>
    </source>
</evidence>
<feature type="region of interest" description="Disordered" evidence="2">
    <location>
        <begin position="1"/>
        <end position="26"/>
    </location>
</feature>
<protein>
    <recommendedName>
        <fullName evidence="5">Transcription factor domain-containing protein</fullName>
    </recommendedName>
</protein>
<gene>
    <name evidence="3" type="ORF">FOXYS1_13788</name>
</gene>
<evidence type="ECO:0000256" key="2">
    <source>
        <dbReference type="SAM" id="MobiDB-lite"/>
    </source>
</evidence>
<evidence type="ECO:0008006" key="5">
    <source>
        <dbReference type="Google" id="ProtNLM"/>
    </source>
</evidence>
<organism evidence="3 4">
    <name type="scientific">Fusarium oxysporum</name>
    <name type="common">Fusarium vascular wilt</name>
    <dbReference type="NCBI Taxonomy" id="5507"/>
    <lineage>
        <taxon>Eukaryota</taxon>
        <taxon>Fungi</taxon>
        <taxon>Dikarya</taxon>
        <taxon>Ascomycota</taxon>
        <taxon>Pezizomycotina</taxon>
        <taxon>Sordariomycetes</taxon>
        <taxon>Hypocreomycetidae</taxon>
        <taxon>Hypocreales</taxon>
        <taxon>Nectriaceae</taxon>
        <taxon>Fusarium</taxon>
        <taxon>Fusarium oxysporum species complex</taxon>
    </lineage>
</organism>
<feature type="region of interest" description="Disordered" evidence="2">
    <location>
        <begin position="77"/>
        <end position="146"/>
    </location>
</feature>
<feature type="non-terminal residue" evidence="3">
    <location>
        <position position="1"/>
    </location>
</feature>
<reference evidence="3" key="1">
    <citation type="submission" date="2020-02" db="EMBL/GenBank/DDBJ databases">
        <title>Identification and distribution of gene clusters putatively required for synthesis of sphingolipid metabolism inhibitors in phylogenetically diverse species of the filamentous fungus Fusarium.</title>
        <authorList>
            <person name="Kim H.-S."/>
            <person name="Busman M."/>
            <person name="Brown D.W."/>
            <person name="Divon H."/>
            <person name="Uhlig S."/>
            <person name="Proctor R.H."/>
        </authorList>
    </citation>
    <scope>NUCLEOTIDE SEQUENCE [LARGE SCALE GENOMIC DNA]</scope>
    <source>
        <strain evidence="3">NRRL 39464</strain>
    </source>
</reference>
<dbReference type="GO" id="GO:0003700">
    <property type="term" value="F:DNA-binding transcription factor activity"/>
    <property type="evidence" value="ECO:0007669"/>
    <property type="project" value="InterPro"/>
</dbReference>
<feature type="compositionally biased region" description="Polar residues" evidence="2">
    <location>
        <begin position="90"/>
        <end position="114"/>
    </location>
</feature>
<dbReference type="Proteomes" id="UP000558688">
    <property type="component" value="Unassembled WGS sequence"/>
</dbReference>
<dbReference type="AlphaFoldDB" id="A0A8H5A093"/>
<dbReference type="EMBL" id="JAAFOW010002984">
    <property type="protein sequence ID" value="KAF5255774.1"/>
    <property type="molecule type" value="Genomic_DNA"/>
</dbReference>
<dbReference type="PANTHER" id="PTHR46910">
    <property type="entry name" value="TRANSCRIPTION FACTOR PDR1"/>
    <property type="match status" value="1"/>
</dbReference>
<comment type="caution">
    <text evidence="3">The sequence shown here is derived from an EMBL/GenBank/DDBJ whole genome shotgun (WGS) entry which is preliminary data.</text>
</comment>
<dbReference type="InterPro" id="IPR050987">
    <property type="entry name" value="AtrR-like"/>
</dbReference>
<evidence type="ECO:0000313" key="4">
    <source>
        <dbReference type="Proteomes" id="UP000558688"/>
    </source>
</evidence>
<dbReference type="CDD" id="cd12148">
    <property type="entry name" value="fungal_TF_MHR"/>
    <property type="match status" value="1"/>
</dbReference>
<evidence type="ECO:0000256" key="1">
    <source>
        <dbReference type="ARBA" id="ARBA00023242"/>
    </source>
</evidence>
<sequence length="540" mass="59820">MTLVADDSTASMARKRPAPSDGGKDARKASLAFVGVLHYCTKRGLDCRVPEHGHKRMYMANRIEELESKLARYERDGYDGLPSTLPPRASVSTTQNGQRRDSNSNPQISHSSPQDPLHVRSRSSSFIRPSTSFSAPLAQHKYPPYDGTQASPAATILAGSSLSSSHTFGSRVQDLLGSSRPESEPTSKPWISPEANLRHEVISHPWRLSSSDFPKLPPRDEAQRLLDTALFYIGQSQHHIDAREFSDKMWAFYQNRDDPAQMESLWVLEMILMIAIGTLFDANPEGNDDFSGVRLFEYAHRNVPTLSDLRFNGKLGIEIFALFAIYLGNMNRKEEAYLYASCLIANSGTMADFARRLAPPCAWQFHRSITERLAAATGNPPSIGDEAINIPLPTDSPGFPPVGPMCTNIRIARATGRILAVLYNPEDESESTFIPHVQDIVKSLYQISQEIPSDAVTDVYNLGRDQSLRTTASLHLMLFQATILTIRPLMLHAAKLILSGNGLTGEQLHASPLGRLSRTCAEAARRQLKVVATLRKRNMI</sequence>
<dbReference type="PANTHER" id="PTHR46910:SF39">
    <property type="entry name" value="ZN(II)2CYS6 TRANSCRIPTION FACTOR (EUROFUNG)"/>
    <property type="match status" value="1"/>
</dbReference>
<proteinExistence type="predicted"/>
<accession>A0A8H5A093</accession>
<keyword evidence="1" id="KW-0539">Nucleus</keyword>
<name>A0A8H5A093_FUSOX</name>
<feature type="region of interest" description="Disordered" evidence="2">
    <location>
        <begin position="172"/>
        <end position="192"/>
    </location>
</feature>
<feature type="compositionally biased region" description="Low complexity" evidence="2">
    <location>
        <begin position="122"/>
        <end position="134"/>
    </location>
</feature>